<feature type="transmembrane region" description="Helical" evidence="1">
    <location>
        <begin position="15"/>
        <end position="30"/>
    </location>
</feature>
<keyword evidence="1" id="KW-0472">Membrane</keyword>
<name>A0A4R1JAD1_9GAMM</name>
<feature type="transmembrane region" description="Helical" evidence="1">
    <location>
        <begin position="107"/>
        <end position="129"/>
    </location>
</feature>
<dbReference type="RefSeq" id="WP_131913302.1">
    <property type="nucleotide sequence ID" value="NZ_OU594967.1"/>
</dbReference>
<keyword evidence="1" id="KW-0812">Transmembrane</keyword>
<feature type="transmembrane region" description="Helical" evidence="1">
    <location>
        <begin position="36"/>
        <end position="53"/>
    </location>
</feature>
<gene>
    <name evidence="2" type="ORF">EV690_2517</name>
</gene>
<evidence type="ECO:0000313" key="2">
    <source>
        <dbReference type="EMBL" id="TCK47490.1"/>
    </source>
</evidence>
<keyword evidence="3" id="KW-1185">Reference proteome</keyword>
<feature type="transmembrane region" description="Helical" evidence="1">
    <location>
        <begin position="82"/>
        <end position="100"/>
    </location>
</feature>
<keyword evidence="1" id="KW-1133">Transmembrane helix</keyword>
<reference evidence="2 3" key="1">
    <citation type="submission" date="2019-03" db="EMBL/GenBank/DDBJ databases">
        <title>Genomic Encyclopedia of Type Strains, Phase IV (KMG-IV): sequencing the most valuable type-strain genomes for metagenomic binning, comparative biology and taxonomic classification.</title>
        <authorList>
            <person name="Goeker M."/>
        </authorList>
    </citation>
    <scope>NUCLEOTIDE SEQUENCE [LARGE SCALE GENOMIC DNA]</scope>
    <source>
        <strain evidence="2 3">DSM 18577</strain>
    </source>
</reference>
<organism evidence="2 3">
    <name type="scientific">Celerinatantimonas diazotrophica</name>
    <dbReference type="NCBI Taxonomy" id="412034"/>
    <lineage>
        <taxon>Bacteria</taxon>
        <taxon>Pseudomonadati</taxon>
        <taxon>Pseudomonadota</taxon>
        <taxon>Gammaproteobacteria</taxon>
        <taxon>Celerinatantimonadaceae</taxon>
        <taxon>Celerinatantimonas</taxon>
    </lineage>
</organism>
<protein>
    <submittedName>
        <fullName evidence="2">Uncharacterized protein</fullName>
    </submittedName>
</protein>
<dbReference type="EMBL" id="SMGD01000014">
    <property type="protein sequence ID" value="TCK47490.1"/>
    <property type="molecule type" value="Genomic_DNA"/>
</dbReference>
<sequence>MILSLANQLSFQQKTYVLLLPFVVLNLFYIEQTNDASLQILLFGGLSLVIIRLNQAKFRYWIAYLLYGYIALHNGHSSALTMLHLELFLLLALLLLYNDWLMVVHNLLAGFVNVVIILAFLTAGTWHGFMSSAPMAFAGH</sequence>
<dbReference type="Proteomes" id="UP000295565">
    <property type="component" value="Unassembled WGS sequence"/>
</dbReference>
<comment type="caution">
    <text evidence="2">The sequence shown here is derived from an EMBL/GenBank/DDBJ whole genome shotgun (WGS) entry which is preliminary data.</text>
</comment>
<evidence type="ECO:0000313" key="3">
    <source>
        <dbReference type="Proteomes" id="UP000295565"/>
    </source>
</evidence>
<proteinExistence type="predicted"/>
<dbReference type="AlphaFoldDB" id="A0A4R1JAD1"/>
<accession>A0A4R1JAD1</accession>
<evidence type="ECO:0000256" key="1">
    <source>
        <dbReference type="SAM" id="Phobius"/>
    </source>
</evidence>